<evidence type="ECO:0000256" key="13">
    <source>
        <dbReference type="ARBA" id="ARBA00022989"/>
    </source>
</evidence>
<dbReference type="SMART" id="SM00220">
    <property type="entry name" value="S_TKc"/>
    <property type="match status" value="1"/>
</dbReference>
<dbReference type="GO" id="GO:0005634">
    <property type="term" value="C:nucleus"/>
    <property type="evidence" value="ECO:0007669"/>
    <property type="project" value="TreeGrafter"/>
</dbReference>
<evidence type="ECO:0000256" key="4">
    <source>
        <dbReference type="ARBA" id="ARBA00022553"/>
    </source>
</evidence>
<feature type="domain" description="Protein kinase" evidence="22">
    <location>
        <begin position="646"/>
        <end position="1146"/>
    </location>
</feature>
<dbReference type="InterPro" id="IPR050339">
    <property type="entry name" value="CC_SR_Kinase"/>
</dbReference>
<evidence type="ECO:0000256" key="10">
    <source>
        <dbReference type="ARBA" id="ARBA00022824"/>
    </source>
</evidence>
<dbReference type="Gene3D" id="3.30.200.20">
    <property type="entry name" value="Phosphorylase Kinase, domain 1"/>
    <property type="match status" value="1"/>
</dbReference>
<dbReference type="FunFam" id="3.30.200.20:FF:000193">
    <property type="entry name" value="Eukaryotic translation initiation factor 2-alpha kinase 3"/>
    <property type="match status" value="1"/>
</dbReference>
<keyword evidence="12" id="KW-0810">Translation regulation</keyword>
<keyword evidence="24" id="KW-0396">Initiation factor</keyword>
<proteinExistence type="inferred from homology"/>
<dbReference type="RefSeq" id="XP_030374103.1">
    <property type="nucleotide sequence ID" value="XM_030518243.1"/>
</dbReference>
<dbReference type="SMART" id="SM00564">
    <property type="entry name" value="PQQ"/>
    <property type="match status" value="2"/>
</dbReference>
<protein>
    <recommendedName>
        <fullName evidence="2">non-specific serine/threonine protein kinase</fullName>
        <ecNumber evidence="2">2.7.11.1</ecNumber>
    </recommendedName>
    <alternativeName>
        <fullName evidence="19">PRKR-like endoplasmic reticulum kinase</fullName>
    </alternativeName>
</protein>
<keyword evidence="6" id="KW-0812">Transmembrane</keyword>
<feature type="compositionally biased region" description="Polar residues" evidence="21">
    <location>
        <begin position="511"/>
        <end position="520"/>
    </location>
</feature>
<feature type="compositionally biased region" description="Acidic residues" evidence="21">
    <location>
        <begin position="820"/>
        <end position="836"/>
    </location>
</feature>
<feature type="region of interest" description="Disordered" evidence="21">
    <location>
        <begin position="880"/>
        <end position="900"/>
    </location>
</feature>
<feature type="region of interest" description="Disordered" evidence="21">
    <location>
        <begin position="912"/>
        <end position="939"/>
    </location>
</feature>
<feature type="region of interest" description="Disordered" evidence="21">
    <location>
        <begin position="794"/>
        <end position="847"/>
    </location>
</feature>
<dbReference type="InterPro" id="IPR017441">
    <property type="entry name" value="Protein_kinase_ATP_BS"/>
</dbReference>
<evidence type="ECO:0000256" key="11">
    <source>
        <dbReference type="ARBA" id="ARBA00022840"/>
    </source>
</evidence>
<dbReference type="GO" id="GO:0003743">
    <property type="term" value="F:translation initiation factor activity"/>
    <property type="evidence" value="ECO:0007669"/>
    <property type="project" value="UniProtKB-KW"/>
</dbReference>
<keyword evidence="14" id="KW-0346">Stress response</keyword>
<evidence type="ECO:0000256" key="8">
    <source>
        <dbReference type="ARBA" id="ARBA00022741"/>
    </source>
</evidence>
<evidence type="ECO:0000256" key="18">
    <source>
        <dbReference type="ARBA" id="ARBA00037982"/>
    </source>
</evidence>
<evidence type="ECO:0000256" key="2">
    <source>
        <dbReference type="ARBA" id="ARBA00012513"/>
    </source>
</evidence>
<dbReference type="GO" id="GO:0005789">
    <property type="term" value="C:endoplasmic reticulum membrane"/>
    <property type="evidence" value="ECO:0007669"/>
    <property type="project" value="UniProtKB-SubCell"/>
</dbReference>
<evidence type="ECO:0000256" key="19">
    <source>
        <dbReference type="ARBA" id="ARBA00041500"/>
    </source>
</evidence>
<dbReference type="Gene3D" id="1.10.510.10">
    <property type="entry name" value="Transferase(Phosphotransferase) domain 1"/>
    <property type="match status" value="1"/>
</dbReference>
<dbReference type="FunFam" id="1.10.510.10:FF:000251">
    <property type="entry name" value="eukaryotic translation initiation factor 2-alpha kinase 3"/>
    <property type="match status" value="1"/>
</dbReference>
<dbReference type="CDD" id="cd09768">
    <property type="entry name" value="Luminal_EIF2AK3"/>
    <property type="match status" value="1"/>
</dbReference>
<evidence type="ECO:0000256" key="9">
    <source>
        <dbReference type="ARBA" id="ARBA00022777"/>
    </source>
</evidence>
<gene>
    <name evidence="24" type="primary">LOC115623733</name>
</gene>
<sequence length="1184" mass="132701">MGIQHDLNSFIEQRRGKRLILQLAMLTSLVAAVTATPTHSDADLQRQESHPPPTAPAAAIPYCVEQQERRIGRRLLYISTLDGHLTALDIARSGKVRWSIPTGPGALISSSIHRLELTNNGQFVRMIPSLSGGIYKFDGESIDPIPITADHLLSSSSKFSDDLVISGGKETRTYGVSVRTGQLLYECSLNGCVNATDGGRAIHDDMGDTIDNVDDANNEDHLRDESGYILAHDPLVDDVIVVRRQTQTVRAVESRTGIERWNFSVGQHELDVVRAAECPNQQRSELELAVLDIDIKVVVPEGVICAFSKSEPHTMLWKYKFDHPIVSAWHTNAADELQSIDLFSSSQWLWEQDQDDIFEAPMPGRSPAMYLGMYQKQLYIQESVQLRQEIVDKSQLYQQLTSETNHMPKIPWRPIAASSNSLVLFQSEEQALVAGALPPNDDNDNSNGRELVPYDDQNFAVAAQSVLNASEFVNGNGFFFYTATQWEGEGGALECGANETPTGFPAIQDTPPDTQSSNETTDNRTINEDLGLSLDVPVNVVILSLWFWWKEIVVIAFTSAVLLNMFMGHRNQRVEREYLVIERHVPVQTAIEATEASTQALLGPVVPLSRGNRFSLPLNSTGAQRSISESTTHSGEQFTSRFQTDFELMQCLGRGGFGVVFEAKNKLDENKYAIKRITLPNKETSRQRVLREARTLAQCEHQNIVRYFHSWVETPPVGWQEEEDRKLLAHEMSTSIQIETPDGSTLPSLADGWAKHQQDKRNQLISWVSDAATSTACSHEYGHEDSGLHNIREEYDDEDEDSCVVFRSESQSAAMRDKNDEDDDDEEDEYDEDDESTPPLHRRKSTSVSIDIHSVSFDLKNINYSQHQLSNSFQIESVRSKDSNTDDLNDNGHSQLPSSAKSKPLTLALAKNHNNNQNGSQPPAFSTPTQSAANQNFSGNSVSKPSKVYLYIQMQLCRKESLRDWLRDNTTDARSSHIAHIFHQIVDAVDYVHVKGLIHRDLKPSNIFFSQDGQIKIGDFGLVTDMSDIPNLVTECGDGTGLPSCARHTQQVGTHLYMSPEQLRGGHYDLKVDIYSLGLIFFELHVFFGTEMERIKTLRQLRDGNYPAEFVNNYPAEYELLQKMLATEPSQRPQTKQLKQQLNDILRLPEHLADGRSEQAAMAEAARRLSRSRTFSSNESPSPQ</sequence>
<dbReference type="Pfam" id="PF00069">
    <property type="entry name" value="Pkinase"/>
    <property type="match status" value="2"/>
</dbReference>
<feature type="compositionally biased region" description="Polar residues" evidence="21">
    <location>
        <begin position="1172"/>
        <end position="1184"/>
    </location>
</feature>
<feature type="binding site" evidence="20">
    <location>
        <position position="675"/>
    </location>
    <ligand>
        <name>ATP</name>
        <dbReference type="ChEBI" id="CHEBI:30616"/>
    </ligand>
</feature>
<keyword evidence="13" id="KW-1133">Transmembrane helix</keyword>
<evidence type="ECO:0000256" key="3">
    <source>
        <dbReference type="ARBA" id="ARBA00022527"/>
    </source>
</evidence>
<evidence type="ECO:0000256" key="7">
    <source>
        <dbReference type="ARBA" id="ARBA00022729"/>
    </source>
</evidence>
<dbReference type="PROSITE" id="PS00108">
    <property type="entry name" value="PROTEIN_KINASE_ST"/>
    <property type="match status" value="1"/>
</dbReference>
<dbReference type="GO" id="GO:0006986">
    <property type="term" value="P:response to unfolded protein"/>
    <property type="evidence" value="ECO:0007669"/>
    <property type="project" value="UniProtKB-KW"/>
</dbReference>
<keyword evidence="15" id="KW-0472">Membrane</keyword>
<dbReference type="OrthoDB" id="341578at2759"/>
<dbReference type="InterPro" id="IPR015943">
    <property type="entry name" value="WD40/YVTN_repeat-like_dom_sf"/>
</dbReference>
<evidence type="ECO:0000256" key="15">
    <source>
        <dbReference type="ARBA" id="ARBA00023136"/>
    </source>
</evidence>
<keyword evidence="5" id="KW-0808">Transferase</keyword>
<keyword evidence="17" id="KW-0834">Unfolded protein response</keyword>
<keyword evidence="4" id="KW-0597">Phosphoprotein</keyword>
<dbReference type="SUPFAM" id="SSF56112">
    <property type="entry name" value="Protein kinase-like (PK-like)"/>
    <property type="match status" value="1"/>
</dbReference>
<dbReference type="PANTHER" id="PTHR11042">
    <property type="entry name" value="EUKARYOTIC TRANSLATION INITIATION FACTOR 2-ALPHA KINASE EIF2-ALPHA KINASE -RELATED"/>
    <property type="match status" value="1"/>
</dbReference>
<evidence type="ECO:0000256" key="14">
    <source>
        <dbReference type="ARBA" id="ARBA00023016"/>
    </source>
</evidence>
<evidence type="ECO:0000256" key="1">
    <source>
        <dbReference type="ARBA" id="ARBA00004115"/>
    </source>
</evidence>
<keyword evidence="9 24" id="KW-0418">Kinase</keyword>
<keyword evidence="24" id="KW-0648">Protein biosynthesis</keyword>
<feature type="region of interest" description="Disordered" evidence="21">
    <location>
        <begin position="1156"/>
        <end position="1184"/>
    </location>
</feature>
<evidence type="ECO:0000256" key="17">
    <source>
        <dbReference type="ARBA" id="ARBA00023230"/>
    </source>
</evidence>
<dbReference type="SUPFAM" id="SSF50998">
    <property type="entry name" value="Quinoprotein alcohol dehydrogenase-like"/>
    <property type="match status" value="1"/>
</dbReference>
<dbReference type="InterPro" id="IPR008271">
    <property type="entry name" value="Ser/Thr_kinase_AS"/>
</dbReference>
<dbReference type="InterPro" id="IPR011009">
    <property type="entry name" value="Kinase-like_dom_sf"/>
</dbReference>
<evidence type="ECO:0000256" key="20">
    <source>
        <dbReference type="PROSITE-ProRule" id="PRU10141"/>
    </source>
</evidence>
<feature type="compositionally biased region" description="Polar residues" evidence="21">
    <location>
        <begin position="891"/>
        <end position="900"/>
    </location>
</feature>
<name>A0A6J2TG69_DROLE</name>
<evidence type="ECO:0000259" key="22">
    <source>
        <dbReference type="PROSITE" id="PS50011"/>
    </source>
</evidence>
<evidence type="ECO:0000313" key="23">
    <source>
        <dbReference type="Proteomes" id="UP000504634"/>
    </source>
</evidence>
<dbReference type="AlphaFoldDB" id="A0A6J2TG69"/>
<dbReference type="Proteomes" id="UP000504634">
    <property type="component" value="Unplaced"/>
</dbReference>
<evidence type="ECO:0000313" key="24">
    <source>
        <dbReference type="RefSeq" id="XP_030374103.1"/>
    </source>
</evidence>
<dbReference type="CTD" id="40653"/>
<evidence type="ECO:0000256" key="16">
    <source>
        <dbReference type="ARBA" id="ARBA00023180"/>
    </source>
</evidence>
<dbReference type="GeneID" id="115623733"/>
<evidence type="ECO:0000256" key="6">
    <source>
        <dbReference type="ARBA" id="ARBA00022692"/>
    </source>
</evidence>
<evidence type="ECO:0000256" key="21">
    <source>
        <dbReference type="SAM" id="MobiDB-lite"/>
    </source>
</evidence>
<dbReference type="InterPro" id="IPR000719">
    <property type="entry name" value="Prot_kinase_dom"/>
</dbReference>
<dbReference type="PANTHER" id="PTHR11042:SF91">
    <property type="entry name" value="EUKARYOTIC TRANSLATION INITIATION FACTOR 2-ALPHA KINASE"/>
    <property type="match status" value="1"/>
</dbReference>
<dbReference type="Gene3D" id="2.130.10.10">
    <property type="entry name" value="YVTN repeat-like/Quinoprotein amine dehydrogenase"/>
    <property type="match status" value="1"/>
</dbReference>
<keyword evidence="23" id="KW-1185">Reference proteome</keyword>
<keyword evidence="8 20" id="KW-0547">Nucleotide-binding</keyword>
<feature type="region of interest" description="Disordered" evidence="21">
    <location>
        <begin position="501"/>
        <end position="524"/>
    </location>
</feature>
<keyword evidence="16" id="KW-0325">Glycoprotein</keyword>
<dbReference type="GO" id="GO:0034976">
    <property type="term" value="P:response to endoplasmic reticulum stress"/>
    <property type="evidence" value="ECO:0007669"/>
    <property type="project" value="UniProtKB-ARBA"/>
</dbReference>
<dbReference type="GO" id="GO:0004694">
    <property type="term" value="F:eukaryotic translation initiation factor 2alpha kinase activity"/>
    <property type="evidence" value="ECO:0007669"/>
    <property type="project" value="TreeGrafter"/>
</dbReference>
<evidence type="ECO:0000256" key="12">
    <source>
        <dbReference type="ARBA" id="ARBA00022845"/>
    </source>
</evidence>
<dbReference type="PROSITE" id="PS00107">
    <property type="entry name" value="PROTEIN_KINASE_ATP"/>
    <property type="match status" value="1"/>
</dbReference>
<dbReference type="EC" id="2.7.11.1" evidence="2"/>
<dbReference type="PROSITE" id="PS50011">
    <property type="entry name" value="PROTEIN_KINASE_DOM"/>
    <property type="match status" value="1"/>
</dbReference>
<dbReference type="GO" id="GO:0005524">
    <property type="term" value="F:ATP binding"/>
    <property type="evidence" value="ECO:0007669"/>
    <property type="project" value="UniProtKB-UniRule"/>
</dbReference>
<keyword evidence="11 20" id="KW-0067">ATP-binding</keyword>
<keyword evidence="3" id="KW-0723">Serine/threonine-protein kinase</keyword>
<reference evidence="24" key="1">
    <citation type="submission" date="2025-08" db="UniProtKB">
        <authorList>
            <consortium name="RefSeq"/>
        </authorList>
    </citation>
    <scope>IDENTIFICATION</scope>
    <source>
        <strain evidence="24">11010-0011.00</strain>
        <tissue evidence="24">Whole body</tissue>
    </source>
</reference>
<comment type="similarity">
    <text evidence="18">Belongs to the protein kinase superfamily. Ser/Thr protein kinase family. GCN2 subfamily.</text>
</comment>
<dbReference type="InterPro" id="IPR011047">
    <property type="entry name" value="Quinoprotein_ADH-like_sf"/>
</dbReference>
<accession>A0A6J2TG69</accession>
<dbReference type="InterPro" id="IPR018391">
    <property type="entry name" value="PQQ_b-propeller_rpt"/>
</dbReference>
<comment type="subcellular location">
    <subcellularLocation>
        <location evidence="1">Endoplasmic reticulum membrane</location>
        <topology evidence="1">Single-pass type I membrane protein</topology>
    </subcellularLocation>
</comment>
<evidence type="ECO:0000256" key="5">
    <source>
        <dbReference type="ARBA" id="ARBA00022679"/>
    </source>
</evidence>
<keyword evidence="10" id="KW-0256">Endoplasmic reticulum</keyword>
<keyword evidence="7" id="KW-0732">Signal</keyword>
<organism evidence="23 24">
    <name type="scientific">Drosophila lebanonensis</name>
    <name type="common">Fruit fly</name>
    <name type="synonym">Scaptodrosophila lebanonensis</name>
    <dbReference type="NCBI Taxonomy" id="7225"/>
    <lineage>
        <taxon>Eukaryota</taxon>
        <taxon>Metazoa</taxon>
        <taxon>Ecdysozoa</taxon>
        <taxon>Arthropoda</taxon>
        <taxon>Hexapoda</taxon>
        <taxon>Insecta</taxon>
        <taxon>Pterygota</taxon>
        <taxon>Neoptera</taxon>
        <taxon>Endopterygota</taxon>
        <taxon>Diptera</taxon>
        <taxon>Brachycera</taxon>
        <taxon>Muscomorpha</taxon>
        <taxon>Ephydroidea</taxon>
        <taxon>Drosophilidae</taxon>
        <taxon>Scaptodrosophila</taxon>
    </lineage>
</organism>